<dbReference type="EMBL" id="JADFTS010000002">
    <property type="protein sequence ID" value="KAF9619868.1"/>
    <property type="molecule type" value="Genomic_DNA"/>
</dbReference>
<dbReference type="Gene3D" id="3.30.460.10">
    <property type="entry name" value="Beta Polymerase, domain 2"/>
    <property type="match status" value="1"/>
</dbReference>
<dbReference type="SUPFAM" id="SSF81301">
    <property type="entry name" value="Nucleotidyltransferase"/>
    <property type="match status" value="1"/>
</dbReference>
<accession>A0A835M509</accession>
<feature type="domain" description="Poly(A) RNA polymerase mitochondrial-like central palm" evidence="2">
    <location>
        <begin position="49"/>
        <end position="172"/>
    </location>
</feature>
<evidence type="ECO:0000256" key="1">
    <source>
        <dbReference type="SAM" id="MobiDB-lite"/>
    </source>
</evidence>
<dbReference type="Pfam" id="PF26180">
    <property type="entry name" value="PAP-OAS1"/>
    <property type="match status" value="1"/>
</dbReference>
<evidence type="ECO:0000259" key="2">
    <source>
        <dbReference type="Pfam" id="PF22600"/>
    </source>
</evidence>
<evidence type="ECO:0000259" key="3">
    <source>
        <dbReference type="Pfam" id="PF26180"/>
    </source>
</evidence>
<dbReference type="SUPFAM" id="SSF81631">
    <property type="entry name" value="PAP/OAS1 substrate-binding domain"/>
    <property type="match status" value="1"/>
</dbReference>
<dbReference type="InterPro" id="IPR054708">
    <property type="entry name" value="MTPAP-like_central"/>
</dbReference>
<dbReference type="InterPro" id="IPR043519">
    <property type="entry name" value="NT_sf"/>
</dbReference>
<dbReference type="InterPro" id="IPR058920">
    <property type="entry name" value="PAP-OAS1-bd-rel"/>
</dbReference>
<dbReference type="AlphaFoldDB" id="A0A835M509"/>
<evidence type="ECO:0008006" key="6">
    <source>
        <dbReference type="Google" id="ProtNLM"/>
    </source>
</evidence>
<evidence type="ECO:0000313" key="5">
    <source>
        <dbReference type="Proteomes" id="UP000631114"/>
    </source>
</evidence>
<dbReference type="Pfam" id="PF22600">
    <property type="entry name" value="MTPAP-like_central"/>
    <property type="match status" value="1"/>
</dbReference>
<gene>
    <name evidence="4" type="ORF">IFM89_009650</name>
</gene>
<dbReference type="Proteomes" id="UP000631114">
    <property type="component" value="Unassembled WGS sequence"/>
</dbReference>
<keyword evidence="5" id="KW-1185">Reference proteome</keyword>
<feature type="region of interest" description="Disordered" evidence="1">
    <location>
        <begin position="1"/>
        <end position="30"/>
    </location>
</feature>
<proteinExistence type="predicted"/>
<feature type="compositionally biased region" description="Low complexity" evidence="1">
    <location>
        <begin position="20"/>
        <end position="30"/>
    </location>
</feature>
<dbReference type="OrthoDB" id="273917at2759"/>
<reference evidence="4 5" key="1">
    <citation type="submission" date="2020-10" db="EMBL/GenBank/DDBJ databases">
        <title>The Coptis chinensis genome and diversification of protoberbering-type alkaloids.</title>
        <authorList>
            <person name="Wang B."/>
            <person name="Shu S."/>
            <person name="Song C."/>
            <person name="Liu Y."/>
        </authorList>
    </citation>
    <scope>NUCLEOTIDE SEQUENCE [LARGE SCALE GENOMIC DNA]</scope>
    <source>
        <strain evidence="4">HL-2020</strain>
        <tissue evidence="4">Leaf</tissue>
    </source>
</reference>
<feature type="compositionally biased region" description="Polar residues" evidence="1">
    <location>
        <begin position="501"/>
        <end position="513"/>
    </location>
</feature>
<evidence type="ECO:0000313" key="4">
    <source>
        <dbReference type="EMBL" id="KAF9619868.1"/>
    </source>
</evidence>
<sequence>MDSIRFPLPQQNGFSIEDGPSTSSSYSPHSLLNPHPFSIPRKYWHRAEKAIKHILCRILPTEHSEHTRRAIANHVQRLINGPLVIQVLPFGSVPLKTYLPDGDIDLTALSRQNVGDVANNVLAVLEREQQNPAAVLEVQDIQYISAAEVKLVKCIVQSLVIDISFNQYGGLSTLCFLEQADFVVGHDHLFKRSTVLIKAWCYYESHILGAHHGLISTYALETMVLYIFQFFGASLTGPLEVLYRFLDYFSKFDWDKYCISLNGPVCLSSLPQIVVEKPGNDEGGPLLNKGLRRFVESVQRMAPDICQEAFTKKHLNIMDPLRANNNLGRSVNQANFYRIRSAFSYGARELGQILLFPKDYGHELIKFFKNTMVRNGNGQRLDVQVHVPTFGSNWFGPASTSPFGFPSRSDESSFLRRGLAFYPSTYPGVAFNGQKMSKPRGIGTFFANKKNDFCNEKRVLVTIRSPEPENHDESQGQTYNNDQAIELLERSPEEGSHETLQDSTTSIPSSPEQQETRTDSTENPEMDAGQSYHLKNEDDFPPLSAENMRKGKRR</sequence>
<dbReference type="PANTHER" id="PTHR45979:SF2">
    <property type="entry name" value="PAP_OAS1 SUBSTRATE-BINDING DOMAIN SUPERFAMILY"/>
    <property type="match status" value="1"/>
</dbReference>
<organism evidence="4 5">
    <name type="scientific">Coptis chinensis</name>
    <dbReference type="NCBI Taxonomy" id="261450"/>
    <lineage>
        <taxon>Eukaryota</taxon>
        <taxon>Viridiplantae</taxon>
        <taxon>Streptophyta</taxon>
        <taxon>Embryophyta</taxon>
        <taxon>Tracheophyta</taxon>
        <taxon>Spermatophyta</taxon>
        <taxon>Magnoliopsida</taxon>
        <taxon>Ranunculales</taxon>
        <taxon>Ranunculaceae</taxon>
        <taxon>Coptidoideae</taxon>
        <taxon>Coptis</taxon>
    </lineage>
</organism>
<dbReference type="PANTHER" id="PTHR45979">
    <property type="entry name" value="PAP/OAS1 SUBSTRATE-BINDING DOMAIN SUPERFAMILY"/>
    <property type="match status" value="1"/>
</dbReference>
<comment type="caution">
    <text evidence="4">The sequence shown here is derived from an EMBL/GenBank/DDBJ whole genome shotgun (WGS) entry which is preliminary data.</text>
</comment>
<name>A0A835M509_9MAGN</name>
<feature type="domain" description="PAP/OAS1 substrate-binding-related" evidence="3">
    <location>
        <begin position="184"/>
        <end position="372"/>
    </location>
</feature>
<dbReference type="Gene3D" id="1.10.1410.10">
    <property type="match status" value="1"/>
</dbReference>
<feature type="region of interest" description="Disordered" evidence="1">
    <location>
        <begin position="492"/>
        <end position="554"/>
    </location>
</feature>
<dbReference type="InterPro" id="IPR058921">
    <property type="entry name" value="PAP/OAS1-rel"/>
</dbReference>
<protein>
    <recommendedName>
        <fullName evidence="6">Polymerase nucleotidyl transferase domain-containing protein</fullName>
    </recommendedName>
</protein>